<reference evidence="4 5" key="1">
    <citation type="submission" date="2014-11" db="EMBL/GenBank/DDBJ databases">
        <authorList>
            <person name="Zhu J."/>
            <person name="Qi W."/>
            <person name="Song R."/>
        </authorList>
    </citation>
    <scope>NUCLEOTIDE SEQUENCE [LARGE SCALE GENOMIC DNA]</scope>
</reference>
<keyword evidence="1" id="KW-0479">Metal-binding</keyword>
<dbReference type="GO" id="GO:0008270">
    <property type="term" value="F:zinc ion binding"/>
    <property type="evidence" value="ECO:0007669"/>
    <property type="project" value="UniProtKB-KW"/>
</dbReference>
<dbReference type="Pfam" id="PF00098">
    <property type="entry name" value="zf-CCHC"/>
    <property type="match status" value="1"/>
</dbReference>
<dbReference type="SMART" id="SM00343">
    <property type="entry name" value="ZnF_C2HC"/>
    <property type="match status" value="1"/>
</dbReference>
<gene>
    <name evidence="4" type="ORF">Vbra_21183</name>
</gene>
<dbReference type="InterPro" id="IPR001878">
    <property type="entry name" value="Znf_CCHC"/>
</dbReference>
<keyword evidence="5" id="KW-1185">Reference proteome</keyword>
<proteinExistence type="predicted"/>
<dbReference type="EMBL" id="CDMY01000369">
    <property type="protein sequence ID" value="CEM06703.1"/>
    <property type="molecule type" value="Genomic_DNA"/>
</dbReference>
<dbReference type="VEuPathDB" id="CryptoDB:Vbra_21183"/>
<dbReference type="InParanoid" id="A0A0G4F3D7"/>
<evidence type="ECO:0000256" key="2">
    <source>
        <dbReference type="SAM" id="MobiDB-lite"/>
    </source>
</evidence>
<dbReference type="Gene3D" id="4.10.60.10">
    <property type="entry name" value="Zinc finger, CCHC-type"/>
    <property type="match status" value="1"/>
</dbReference>
<protein>
    <recommendedName>
        <fullName evidence="3">CCHC-type domain-containing protein</fullName>
    </recommendedName>
</protein>
<evidence type="ECO:0000313" key="5">
    <source>
        <dbReference type="Proteomes" id="UP000041254"/>
    </source>
</evidence>
<evidence type="ECO:0000256" key="1">
    <source>
        <dbReference type="PROSITE-ProRule" id="PRU00047"/>
    </source>
</evidence>
<dbReference type="Proteomes" id="UP000041254">
    <property type="component" value="Unassembled WGS sequence"/>
</dbReference>
<keyword evidence="1" id="KW-0863">Zinc-finger</keyword>
<dbReference type="GO" id="GO:0003676">
    <property type="term" value="F:nucleic acid binding"/>
    <property type="evidence" value="ECO:0007669"/>
    <property type="project" value="InterPro"/>
</dbReference>
<feature type="region of interest" description="Disordered" evidence="2">
    <location>
        <begin position="20"/>
        <end position="42"/>
    </location>
</feature>
<organism evidence="4 5">
    <name type="scientific">Vitrella brassicaformis (strain CCMP3155)</name>
    <dbReference type="NCBI Taxonomy" id="1169540"/>
    <lineage>
        <taxon>Eukaryota</taxon>
        <taxon>Sar</taxon>
        <taxon>Alveolata</taxon>
        <taxon>Colpodellida</taxon>
        <taxon>Vitrellaceae</taxon>
        <taxon>Vitrella</taxon>
    </lineage>
</organism>
<dbReference type="SUPFAM" id="SSF57756">
    <property type="entry name" value="Retrovirus zinc finger-like domains"/>
    <property type="match status" value="1"/>
</dbReference>
<dbReference type="InterPro" id="IPR036875">
    <property type="entry name" value="Znf_CCHC_sf"/>
</dbReference>
<evidence type="ECO:0000313" key="4">
    <source>
        <dbReference type="EMBL" id="CEM06703.1"/>
    </source>
</evidence>
<keyword evidence="1" id="KW-0862">Zinc</keyword>
<feature type="compositionally biased region" description="Basic and acidic residues" evidence="2">
    <location>
        <begin position="33"/>
        <end position="42"/>
    </location>
</feature>
<dbReference type="PROSITE" id="PS50158">
    <property type="entry name" value="ZF_CCHC"/>
    <property type="match status" value="1"/>
</dbReference>
<feature type="domain" description="CCHC-type" evidence="3">
    <location>
        <begin position="317"/>
        <end position="334"/>
    </location>
</feature>
<evidence type="ECO:0000259" key="3">
    <source>
        <dbReference type="PROSITE" id="PS50158"/>
    </source>
</evidence>
<name>A0A0G4F3D7_VITBC</name>
<dbReference type="AlphaFoldDB" id="A0A0G4F3D7"/>
<accession>A0A0G4F3D7</accession>
<sequence length="358" mass="38880">MCNSECIAVLPADSRISTADSRARMSLSGEVTPRQEGDHDPHQHTEVDATVGDVEMGGVKAAVADLCLEEEGGGASGGHNGQEEGQQPSPLEQLCAFALKWESLTSCDASGVERCVSSGGGISMVGRGRGKALTMPAWVTRMRPHQQMNETEAESMLIGCDATRRGLVGLQQTMLEVRRPAQHTPIVAMLERPKVEEVPKWDGEAASYAVWRCSFMVMMTRVNLSHLIDKGMRAALRMVSNEQYEADASYIYELLLRAVHPSAPEALRIIRAAGISDAYDVPAMWALTGVKSGLEARDVVAALEALDAVYMPGGRGRKCWLCGRSGHLQRDCPRREPGKVAKRNPKMVRTMVHRGGSK</sequence>